<comment type="caution">
    <text evidence="1">The sequence shown here is derived from an EMBL/GenBank/DDBJ whole genome shotgun (WGS) entry which is preliminary data.</text>
</comment>
<keyword evidence="2" id="KW-1185">Reference proteome</keyword>
<evidence type="ECO:0000313" key="1">
    <source>
        <dbReference type="EMBL" id="KAI0053890.1"/>
    </source>
</evidence>
<dbReference type="EMBL" id="MU275838">
    <property type="protein sequence ID" value="KAI0053890.1"/>
    <property type="molecule type" value="Genomic_DNA"/>
</dbReference>
<reference evidence="1" key="1">
    <citation type="submission" date="2021-02" db="EMBL/GenBank/DDBJ databases">
        <authorList>
            <consortium name="DOE Joint Genome Institute"/>
            <person name="Ahrendt S."/>
            <person name="Looney B.P."/>
            <person name="Miyauchi S."/>
            <person name="Morin E."/>
            <person name="Drula E."/>
            <person name="Courty P.E."/>
            <person name="Chicoki N."/>
            <person name="Fauchery L."/>
            <person name="Kohler A."/>
            <person name="Kuo A."/>
            <person name="Labutti K."/>
            <person name="Pangilinan J."/>
            <person name="Lipzen A."/>
            <person name="Riley R."/>
            <person name="Andreopoulos W."/>
            <person name="He G."/>
            <person name="Johnson J."/>
            <person name="Barry K.W."/>
            <person name="Grigoriev I.V."/>
            <person name="Nagy L."/>
            <person name="Hibbett D."/>
            <person name="Henrissat B."/>
            <person name="Matheny P.B."/>
            <person name="Labbe J."/>
            <person name="Martin F."/>
        </authorList>
    </citation>
    <scope>NUCLEOTIDE SEQUENCE</scope>
    <source>
        <strain evidence="1">FP105234-sp</strain>
    </source>
</reference>
<proteinExistence type="predicted"/>
<organism evidence="1 2">
    <name type="scientific">Auriscalpium vulgare</name>
    <dbReference type="NCBI Taxonomy" id="40419"/>
    <lineage>
        <taxon>Eukaryota</taxon>
        <taxon>Fungi</taxon>
        <taxon>Dikarya</taxon>
        <taxon>Basidiomycota</taxon>
        <taxon>Agaricomycotina</taxon>
        <taxon>Agaricomycetes</taxon>
        <taxon>Russulales</taxon>
        <taxon>Auriscalpiaceae</taxon>
        <taxon>Auriscalpium</taxon>
    </lineage>
</organism>
<protein>
    <submittedName>
        <fullName evidence="1">Kinase-like protein</fullName>
    </submittedName>
</protein>
<sequence length="394" mass="44616">MSGNIGDSTPPGSDGPPLAKFAPAGYSLKLHDLELVKTLGAGSFARVVLVRTRNLEFKHPCVKPGALMAMKIIKKSVLPTEGVGNVGLLRYGEMVDNERNVLTRLPWHPFIAGHIAAFEDPLNLYHLLELLPCGNLRAHLKRYAPFDRELACFYFANVVSGLQFLHAHNIAHRDIKPENILLQQDGYVCIADFGHAAVYEVGKTVKARIGTPWYTAPEVIARARADAVDLPYTMDWWALGITLYEMVSGTLPFRVCNNGRPFDGSDPDDHNMPELFRLIETTGIVWCKEVIWYEHCIDIICGLLRKDPRHRLSATKFERSLLDHPWLANVNWKMMRTHTYDAPYLPLEPHHEHKWQTWYRPTQAEIPGLPIANVPPHKLYSDCFLPSPTYRIGT</sequence>
<evidence type="ECO:0000313" key="2">
    <source>
        <dbReference type="Proteomes" id="UP000814033"/>
    </source>
</evidence>
<gene>
    <name evidence="1" type="ORF">FA95DRAFT_1568239</name>
</gene>
<accession>A0ACB8SD60</accession>
<reference evidence="1" key="2">
    <citation type="journal article" date="2022" name="New Phytol.">
        <title>Evolutionary transition to the ectomycorrhizal habit in the genomes of a hyperdiverse lineage of mushroom-forming fungi.</title>
        <authorList>
            <person name="Looney B."/>
            <person name="Miyauchi S."/>
            <person name="Morin E."/>
            <person name="Drula E."/>
            <person name="Courty P.E."/>
            <person name="Kohler A."/>
            <person name="Kuo A."/>
            <person name="LaButti K."/>
            <person name="Pangilinan J."/>
            <person name="Lipzen A."/>
            <person name="Riley R."/>
            <person name="Andreopoulos W."/>
            <person name="He G."/>
            <person name="Johnson J."/>
            <person name="Nolan M."/>
            <person name="Tritt A."/>
            <person name="Barry K.W."/>
            <person name="Grigoriev I.V."/>
            <person name="Nagy L.G."/>
            <person name="Hibbett D."/>
            <person name="Henrissat B."/>
            <person name="Matheny P.B."/>
            <person name="Labbe J."/>
            <person name="Martin F.M."/>
        </authorList>
    </citation>
    <scope>NUCLEOTIDE SEQUENCE</scope>
    <source>
        <strain evidence="1">FP105234-sp</strain>
    </source>
</reference>
<dbReference type="Proteomes" id="UP000814033">
    <property type="component" value="Unassembled WGS sequence"/>
</dbReference>
<name>A0ACB8SD60_9AGAM</name>